<reference evidence="4" key="1">
    <citation type="journal article" date="2021" name="Sci. Rep.">
        <title>Diploid genomic architecture of Nitzschia inconspicua, an elite biomass production diatom.</title>
        <authorList>
            <person name="Oliver A."/>
            <person name="Podell S."/>
            <person name="Pinowska A."/>
            <person name="Traller J.C."/>
            <person name="Smith S.R."/>
            <person name="McClure R."/>
            <person name="Beliaev A."/>
            <person name="Bohutskyi P."/>
            <person name="Hill E.A."/>
            <person name="Rabines A."/>
            <person name="Zheng H."/>
            <person name="Allen L.Z."/>
            <person name="Kuo A."/>
            <person name="Grigoriev I.V."/>
            <person name="Allen A.E."/>
            <person name="Hazlebeck D."/>
            <person name="Allen E.E."/>
        </authorList>
    </citation>
    <scope>NUCLEOTIDE SEQUENCE</scope>
    <source>
        <strain evidence="4">Hildebrandi</strain>
    </source>
</reference>
<dbReference type="GO" id="GO:0006790">
    <property type="term" value="P:sulfur compound metabolic process"/>
    <property type="evidence" value="ECO:0007669"/>
    <property type="project" value="TreeGrafter"/>
</dbReference>
<evidence type="ECO:0000313" key="4">
    <source>
        <dbReference type="EMBL" id="KAG7365543.1"/>
    </source>
</evidence>
<accession>A0A9K3LNF9</accession>
<dbReference type="InterPro" id="IPR005066">
    <property type="entry name" value="MoCF_OxRdtse_dimer"/>
</dbReference>
<evidence type="ECO:0000256" key="1">
    <source>
        <dbReference type="SAM" id="MobiDB-lite"/>
    </source>
</evidence>
<evidence type="ECO:0000259" key="2">
    <source>
        <dbReference type="Pfam" id="PF00174"/>
    </source>
</evidence>
<dbReference type="PANTHER" id="PTHR19372:SF7">
    <property type="entry name" value="SULFITE OXIDASE, MITOCHONDRIAL"/>
    <property type="match status" value="1"/>
</dbReference>
<reference evidence="4" key="2">
    <citation type="submission" date="2021-04" db="EMBL/GenBank/DDBJ databases">
        <authorList>
            <person name="Podell S."/>
        </authorList>
    </citation>
    <scope>NUCLEOTIDE SEQUENCE</scope>
    <source>
        <strain evidence="4">Hildebrandi</strain>
    </source>
</reference>
<organism evidence="4 5">
    <name type="scientific">Nitzschia inconspicua</name>
    <dbReference type="NCBI Taxonomy" id="303405"/>
    <lineage>
        <taxon>Eukaryota</taxon>
        <taxon>Sar</taxon>
        <taxon>Stramenopiles</taxon>
        <taxon>Ochrophyta</taxon>
        <taxon>Bacillariophyta</taxon>
        <taxon>Bacillariophyceae</taxon>
        <taxon>Bacillariophycidae</taxon>
        <taxon>Bacillariales</taxon>
        <taxon>Bacillariaceae</taxon>
        <taxon>Nitzschia</taxon>
    </lineage>
</organism>
<sequence>MSAPDDRREFRSRVSSRGAITFSEVVTRVVLFQAALFATTWLESTLNYKTLLLAKIRLLSQEKKHYPSTEHLNNDETRTRTSSWMMPDRTDVQDSKSCAEYYGPYPKYDPVPTTKLADGNGASSTTDYRDVGTPDEWVTRDGEMVRLTGRHPFNSEPPLSLLKKYEFITPTHLHIVRNHGAVPKLKWETHTLLEINMIKQTIGFNWGAAGVGTNVWKGVAVRELLLKAGITDKDIADGTKHVEFVGFEDLPNKVGPGPFEDEVWGKHVKYGTSIPLGRAMSPQFDVIVAYEANGEKLLPDHGFPCRLIIPGYIGGRMIKWLKEIRVLKHESKNHYHYHDNKILPPTVDAERALKEGWWYRQEYILNELSLNSVIAQPNHNDTLPIARSINSLFEIGGYAHTGGGRPVVRVEISLDQGETWLTTEFNRKERRNPYGMYWCWVWWAISIPVADLVGCKEIWCRAWDSSQAPQPIKPTWTLMGQHANHVFRVKVHTRENESGEHFFWFEHPTQPGQLRGGWAERIVEKYDSAGYGRIDYASQ</sequence>
<dbReference type="InterPro" id="IPR000572">
    <property type="entry name" value="OxRdtase_Mopterin-bd_dom"/>
</dbReference>
<proteinExistence type="predicted"/>
<protein>
    <submittedName>
        <fullName evidence="4">Nitrate reductase NADH</fullName>
    </submittedName>
</protein>
<dbReference type="GO" id="GO:0030151">
    <property type="term" value="F:molybdenum ion binding"/>
    <property type="evidence" value="ECO:0007669"/>
    <property type="project" value="InterPro"/>
</dbReference>
<feature type="domain" description="Moybdenum cofactor oxidoreductase dimerisation" evidence="3">
    <location>
        <begin position="363"/>
        <end position="493"/>
    </location>
</feature>
<dbReference type="GO" id="GO:0020037">
    <property type="term" value="F:heme binding"/>
    <property type="evidence" value="ECO:0007669"/>
    <property type="project" value="TreeGrafter"/>
</dbReference>
<dbReference type="Proteomes" id="UP000693970">
    <property type="component" value="Unassembled WGS sequence"/>
</dbReference>
<dbReference type="AlphaFoldDB" id="A0A9K3LNF9"/>
<dbReference type="PANTHER" id="PTHR19372">
    <property type="entry name" value="SULFITE REDUCTASE"/>
    <property type="match status" value="1"/>
</dbReference>
<feature type="domain" description="Oxidoreductase molybdopterin-binding" evidence="2">
    <location>
        <begin position="198"/>
        <end position="335"/>
    </location>
</feature>
<keyword evidence="5" id="KW-1185">Reference proteome</keyword>
<dbReference type="Pfam" id="PF00174">
    <property type="entry name" value="Oxidored_molyb"/>
    <property type="match status" value="1"/>
</dbReference>
<evidence type="ECO:0000313" key="5">
    <source>
        <dbReference type="Proteomes" id="UP000693970"/>
    </source>
</evidence>
<gene>
    <name evidence="4" type="ORF">IV203_038747</name>
</gene>
<dbReference type="EMBL" id="JAGRRH010000009">
    <property type="protein sequence ID" value="KAG7365543.1"/>
    <property type="molecule type" value="Genomic_DNA"/>
</dbReference>
<name>A0A9K3LNF9_9STRA</name>
<dbReference type="OrthoDB" id="432685at2759"/>
<dbReference type="GO" id="GO:0043546">
    <property type="term" value="F:molybdopterin cofactor binding"/>
    <property type="evidence" value="ECO:0007669"/>
    <property type="project" value="TreeGrafter"/>
</dbReference>
<evidence type="ECO:0000259" key="3">
    <source>
        <dbReference type="Pfam" id="PF03404"/>
    </source>
</evidence>
<feature type="region of interest" description="Disordered" evidence="1">
    <location>
        <begin position="113"/>
        <end position="133"/>
    </location>
</feature>
<dbReference type="Pfam" id="PF03404">
    <property type="entry name" value="Mo-co_dimer"/>
    <property type="match status" value="1"/>
</dbReference>
<dbReference type="GO" id="GO:0008482">
    <property type="term" value="F:sulfite oxidase activity"/>
    <property type="evidence" value="ECO:0007669"/>
    <property type="project" value="TreeGrafter"/>
</dbReference>
<comment type="caution">
    <text evidence="4">The sequence shown here is derived from an EMBL/GenBank/DDBJ whole genome shotgun (WGS) entry which is preliminary data.</text>
</comment>